<protein>
    <submittedName>
        <fullName evidence="2">Uncharacterized protein</fullName>
    </submittedName>
</protein>
<proteinExistence type="predicted"/>
<keyword evidence="1" id="KW-0812">Transmembrane</keyword>
<gene>
    <name evidence="2" type="ORF">DES53_102817</name>
</gene>
<keyword evidence="3" id="KW-1185">Reference proteome</keyword>
<feature type="transmembrane region" description="Helical" evidence="1">
    <location>
        <begin position="30"/>
        <end position="48"/>
    </location>
</feature>
<evidence type="ECO:0000313" key="2">
    <source>
        <dbReference type="EMBL" id="RBP46426.1"/>
    </source>
</evidence>
<reference evidence="2 3" key="1">
    <citation type="submission" date="2018-06" db="EMBL/GenBank/DDBJ databases">
        <title>Genomic Encyclopedia of Type Strains, Phase IV (KMG-IV): sequencing the most valuable type-strain genomes for metagenomic binning, comparative biology and taxonomic classification.</title>
        <authorList>
            <person name="Goeker M."/>
        </authorList>
    </citation>
    <scope>NUCLEOTIDE SEQUENCE [LARGE SCALE GENOMIC DNA]</scope>
    <source>
        <strain evidence="2 3">DSM 25532</strain>
    </source>
</reference>
<name>A0A366HSF3_9BACT</name>
<sequence length="71" mass="7530">MRIFVYILGYLLLIGGLAWGALVIGVPLLYVQIAAVIFLGLGLIGAATRTRTAHVVTTPPATTVVDDRHSL</sequence>
<evidence type="ECO:0000313" key="3">
    <source>
        <dbReference type="Proteomes" id="UP000253426"/>
    </source>
</evidence>
<dbReference type="Proteomes" id="UP000253426">
    <property type="component" value="Unassembled WGS sequence"/>
</dbReference>
<keyword evidence="1" id="KW-0472">Membrane</keyword>
<dbReference type="RefSeq" id="WP_113957938.1">
    <property type="nucleotide sequence ID" value="NZ_QNRR01000002.1"/>
</dbReference>
<accession>A0A366HSF3</accession>
<dbReference type="AlphaFoldDB" id="A0A366HSF3"/>
<evidence type="ECO:0000256" key="1">
    <source>
        <dbReference type="SAM" id="Phobius"/>
    </source>
</evidence>
<dbReference type="EMBL" id="QNRR01000002">
    <property type="protein sequence ID" value="RBP46426.1"/>
    <property type="molecule type" value="Genomic_DNA"/>
</dbReference>
<keyword evidence="1" id="KW-1133">Transmembrane helix</keyword>
<organism evidence="2 3">
    <name type="scientific">Roseimicrobium gellanilyticum</name>
    <dbReference type="NCBI Taxonomy" id="748857"/>
    <lineage>
        <taxon>Bacteria</taxon>
        <taxon>Pseudomonadati</taxon>
        <taxon>Verrucomicrobiota</taxon>
        <taxon>Verrucomicrobiia</taxon>
        <taxon>Verrucomicrobiales</taxon>
        <taxon>Verrucomicrobiaceae</taxon>
        <taxon>Roseimicrobium</taxon>
    </lineage>
</organism>
<comment type="caution">
    <text evidence="2">The sequence shown here is derived from an EMBL/GenBank/DDBJ whole genome shotgun (WGS) entry which is preliminary data.</text>
</comment>